<keyword evidence="1" id="KW-0479">Metal-binding</keyword>
<evidence type="ECO:0000259" key="2">
    <source>
        <dbReference type="PROSITE" id="PS50158"/>
    </source>
</evidence>
<dbReference type="EMBL" id="JANJYI010000004">
    <property type="protein sequence ID" value="KAK2651833.1"/>
    <property type="molecule type" value="Genomic_DNA"/>
</dbReference>
<dbReference type="GO" id="GO:0003676">
    <property type="term" value="F:nucleic acid binding"/>
    <property type="evidence" value="ECO:0007669"/>
    <property type="project" value="InterPro"/>
</dbReference>
<evidence type="ECO:0000313" key="4">
    <source>
        <dbReference type="Proteomes" id="UP001280121"/>
    </source>
</evidence>
<sequence length="113" mass="13517">MMKECKKYVKQCMQHNLQIKYKSSDMCTYKPKKKKHFQHSFKHKKNEKFKYYRKKAKRAWNKSQKCFICGKKGHYVKKCPNNKAKSAKLVHQLEHIPGESLPSDADMESLFSE</sequence>
<reference evidence="3" key="1">
    <citation type="journal article" date="2023" name="Plant J.">
        <title>Genome sequences and population genomics provide insights into the demographic history, inbreeding, and mutation load of two 'living fossil' tree species of Dipteronia.</title>
        <authorList>
            <person name="Feng Y."/>
            <person name="Comes H.P."/>
            <person name="Chen J."/>
            <person name="Zhu S."/>
            <person name="Lu R."/>
            <person name="Zhang X."/>
            <person name="Li P."/>
            <person name="Qiu J."/>
            <person name="Olsen K.M."/>
            <person name="Qiu Y."/>
        </authorList>
    </citation>
    <scope>NUCLEOTIDE SEQUENCE</scope>
    <source>
        <strain evidence="3">KIB01</strain>
    </source>
</reference>
<keyword evidence="4" id="KW-1185">Reference proteome</keyword>
<keyword evidence="1" id="KW-0862">Zinc</keyword>
<evidence type="ECO:0000313" key="3">
    <source>
        <dbReference type="EMBL" id="KAK2651833.1"/>
    </source>
</evidence>
<dbReference type="InterPro" id="IPR036875">
    <property type="entry name" value="Znf_CCHC_sf"/>
</dbReference>
<feature type="domain" description="CCHC-type" evidence="2">
    <location>
        <begin position="65"/>
        <end position="81"/>
    </location>
</feature>
<accession>A0AAD9X350</accession>
<dbReference type="AlphaFoldDB" id="A0AAD9X350"/>
<dbReference type="GO" id="GO:0008270">
    <property type="term" value="F:zinc ion binding"/>
    <property type="evidence" value="ECO:0007669"/>
    <property type="project" value="UniProtKB-KW"/>
</dbReference>
<protein>
    <recommendedName>
        <fullName evidence="2">CCHC-type domain-containing protein</fullName>
    </recommendedName>
</protein>
<dbReference type="SMART" id="SM00343">
    <property type="entry name" value="ZnF_C2HC"/>
    <property type="match status" value="1"/>
</dbReference>
<proteinExistence type="predicted"/>
<dbReference type="SUPFAM" id="SSF57756">
    <property type="entry name" value="Retrovirus zinc finger-like domains"/>
    <property type="match status" value="1"/>
</dbReference>
<evidence type="ECO:0000256" key="1">
    <source>
        <dbReference type="PROSITE-ProRule" id="PRU00047"/>
    </source>
</evidence>
<dbReference type="Pfam" id="PF00098">
    <property type="entry name" value="zf-CCHC"/>
    <property type="match status" value="1"/>
</dbReference>
<gene>
    <name evidence="3" type="ORF">Ddye_011689</name>
</gene>
<dbReference type="InterPro" id="IPR001878">
    <property type="entry name" value="Znf_CCHC"/>
</dbReference>
<keyword evidence="1" id="KW-0863">Zinc-finger</keyword>
<dbReference type="PROSITE" id="PS50158">
    <property type="entry name" value="ZF_CCHC"/>
    <property type="match status" value="1"/>
</dbReference>
<comment type="caution">
    <text evidence="3">The sequence shown here is derived from an EMBL/GenBank/DDBJ whole genome shotgun (WGS) entry which is preliminary data.</text>
</comment>
<dbReference type="Proteomes" id="UP001280121">
    <property type="component" value="Unassembled WGS sequence"/>
</dbReference>
<name>A0AAD9X350_9ROSI</name>
<dbReference type="Gene3D" id="4.10.60.10">
    <property type="entry name" value="Zinc finger, CCHC-type"/>
    <property type="match status" value="1"/>
</dbReference>
<organism evidence="3 4">
    <name type="scientific">Dipteronia dyeriana</name>
    <dbReference type="NCBI Taxonomy" id="168575"/>
    <lineage>
        <taxon>Eukaryota</taxon>
        <taxon>Viridiplantae</taxon>
        <taxon>Streptophyta</taxon>
        <taxon>Embryophyta</taxon>
        <taxon>Tracheophyta</taxon>
        <taxon>Spermatophyta</taxon>
        <taxon>Magnoliopsida</taxon>
        <taxon>eudicotyledons</taxon>
        <taxon>Gunneridae</taxon>
        <taxon>Pentapetalae</taxon>
        <taxon>rosids</taxon>
        <taxon>malvids</taxon>
        <taxon>Sapindales</taxon>
        <taxon>Sapindaceae</taxon>
        <taxon>Hippocastanoideae</taxon>
        <taxon>Acereae</taxon>
        <taxon>Dipteronia</taxon>
    </lineage>
</organism>